<dbReference type="PROSITE" id="PS51257">
    <property type="entry name" value="PROKAR_LIPOPROTEIN"/>
    <property type="match status" value="1"/>
</dbReference>
<reference evidence="1" key="2">
    <citation type="submission" date="2019-01" db="EMBL/GenBank/DDBJ databases">
        <authorList>
            <consortium name="NCBI Pathogen Detection Project"/>
        </authorList>
    </citation>
    <scope>NUCLEOTIDE SEQUENCE</scope>
    <source>
        <strain evidence="1">SL1344</strain>
    </source>
</reference>
<organism evidence="1">
    <name type="scientific">Salmonella typhimurium (strain SL1344)</name>
    <dbReference type="NCBI Taxonomy" id="216597"/>
    <lineage>
        <taxon>Bacteria</taxon>
        <taxon>Pseudomonadati</taxon>
        <taxon>Pseudomonadota</taxon>
        <taxon>Gammaproteobacteria</taxon>
        <taxon>Enterobacterales</taxon>
        <taxon>Enterobacteriaceae</taxon>
        <taxon>Salmonella</taxon>
    </lineage>
</organism>
<gene>
    <name evidence="1" type="ORF">G1X41_23705</name>
</gene>
<sequence length="127" mass="13981">MKEYIKPVFLVLLTGMLLGGCESKSGIKPLQQTTGIKPASSSGDRLDDVEKMERCRRELEALKKIDSAVYNKRKAEFDKLVSGASLYNGVRSDVGNYTQSAVDALYRFRSDKLCADIASDVLKGLAK</sequence>
<evidence type="ECO:0008006" key="2">
    <source>
        <dbReference type="Google" id="ProtNLM"/>
    </source>
</evidence>
<protein>
    <recommendedName>
        <fullName evidence="2">Lipoprotein</fullName>
    </recommendedName>
</protein>
<accession>A0A719CY88</accession>
<dbReference type="EMBL" id="DAAPMV010000024">
    <property type="protein sequence ID" value="HAD6864954.1"/>
    <property type="molecule type" value="Genomic_DNA"/>
</dbReference>
<proteinExistence type="predicted"/>
<evidence type="ECO:0000313" key="1">
    <source>
        <dbReference type="EMBL" id="HAD6864954.1"/>
    </source>
</evidence>
<dbReference type="AlphaFoldDB" id="A0A719CY88"/>
<comment type="caution">
    <text evidence="1">The sequence shown here is derived from an EMBL/GenBank/DDBJ whole genome shotgun (WGS) entry which is preliminary data.</text>
</comment>
<reference evidence="1" key="1">
    <citation type="journal article" date="2018" name="Genome Biol.">
        <title>SKESA: strategic k-mer extension for scrupulous assemblies.</title>
        <authorList>
            <person name="Souvorov A."/>
            <person name="Agarwala R."/>
            <person name="Lipman D.J."/>
        </authorList>
    </citation>
    <scope>NUCLEOTIDE SEQUENCE</scope>
    <source>
        <strain evidence="1">SL1344</strain>
    </source>
</reference>
<name>A0A719CY88_SALTS</name>